<feature type="compositionally biased region" description="Acidic residues" evidence="1">
    <location>
        <begin position="211"/>
        <end position="224"/>
    </location>
</feature>
<dbReference type="EMBL" id="GBRD01014961">
    <property type="protein sequence ID" value="JAG50865.1"/>
    <property type="molecule type" value="Transcribed_RNA"/>
</dbReference>
<feature type="compositionally biased region" description="Basic and acidic residues" evidence="1">
    <location>
        <begin position="252"/>
        <end position="269"/>
    </location>
</feature>
<dbReference type="PANTHER" id="PTHR33480">
    <property type="entry name" value="SET DOMAIN-CONTAINING PROTEIN-RELATED"/>
    <property type="match status" value="1"/>
</dbReference>
<evidence type="ECO:0000256" key="1">
    <source>
        <dbReference type="SAM" id="MobiDB-lite"/>
    </source>
</evidence>
<dbReference type="SUPFAM" id="SSF56349">
    <property type="entry name" value="DNA breaking-rejoining enzymes"/>
    <property type="match status" value="1"/>
</dbReference>
<accession>A0A0K8SDK1</accession>
<dbReference type="InterPro" id="IPR011010">
    <property type="entry name" value="DNA_brk_join_enz"/>
</dbReference>
<evidence type="ECO:0000313" key="2">
    <source>
        <dbReference type="EMBL" id="JAG50865.1"/>
    </source>
</evidence>
<sequence length="278" mass="31696">LFLRWWVFNRSRVAEIEYLTIDRWNDAVELDPNSEAYRLLSPSEQMMSASFRRLSICGNTGRVVSLLVHKSDLDAVSLMLRHRRKAEIPESNRYLFTTGVGRINGSAIMRAFAEKCGATTPRLLRGTHLRRHAAVCAQYINLGTEDLRQLSQALGHTVRTHIEPYRKPEAALLGRVSILMCALNNGTISKYKNLRLDDINVEEIIARGDDQDVVEDSQPAEEENLLPRSPQPSTSQDARTDVFMTPPSKSSYMDRKLDSDVEHEWDDSRINIATSRRR</sequence>
<feature type="non-terminal residue" evidence="2">
    <location>
        <position position="1"/>
    </location>
</feature>
<feature type="non-terminal residue" evidence="2">
    <location>
        <position position="278"/>
    </location>
</feature>
<proteinExistence type="predicted"/>
<feature type="region of interest" description="Disordered" evidence="1">
    <location>
        <begin position="210"/>
        <end position="278"/>
    </location>
</feature>
<dbReference type="GO" id="GO:0003677">
    <property type="term" value="F:DNA binding"/>
    <property type="evidence" value="ECO:0007669"/>
    <property type="project" value="InterPro"/>
</dbReference>
<reference evidence="2" key="1">
    <citation type="submission" date="2014-09" db="EMBL/GenBank/DDBJ databases">
        <authorList>
            <person name="Magalhaes I.L.F."/>
            <person name="Oliveira U."/>
            <person name="Santos F.R."/>
            <person name="Vidigal T.H.D.A."/>
            <person name="Brescovit A.D."/>
            <person name="Santos A.J."/>
        </authorList>
    </citation>
    <scope>NUCLEOTIDE SEQUENCE</scope>
</reference>
<name>A0A0K8SDK1_LYGHE</name>
<protein>
    <submittedName>
        <fullName evidence="2">Uncharacterized protein</fullName>
    </submittedName>
</protein>
<organism evidence="2">
    <name type="scientific">Lygus hesperus</name>
    <name type="common">Western plant bug</name>
    <dbReference type="NCBI Taxonomy" id="30085"/>
    <lineage>
        <taxon>Eukaryota</taxon>
        <taxon>Metazoa</taxon>
        <taxon>Ecdysozoa</taxon>
        <taxon>Arthropoda</taxon>
        <taxon>Hexapoda</taxon>
        <taxon>Insecta</taxon>
        <taxon>Pterygota</taxon>
        <taxon>Neoptera</taxon>
        <taxon>Paraneoptera</taxon>
        <taxon>Hemiptera</taxon>
        <taxon>Heteroptera</taxon>
        <taxon>Panheteroptera</taxon>
        <taxon>Cimicomorpha</taxon>
        <taxon>Miridae</taxon>
        <taxon>Mirini</taxon>
        <taxon>Lygus</taxon>
    </lineage>
</organism>
<dbReference type="AlphaFoldDB" id="A0A0K8SDK1"/>